<accession>A0A2H0D1N4</accession>
<reference evidence="1 2" key="1">
    <citation type="submission" date="2017-09" db="EMBL/GenBank/DDBJ databases">
        <title>Depth-based differentiation of microbial function through sediment-hosted aquifers and enrichment of novel symbionts in the deep terrestrial subsurface.</title>
        <authorList>
            <person name="Probst A.J."/>
            <person name="Ladd B."/>
            <person name="Jarett J.K."/>
            <person name="Geller-Mcgrath D.E."/>
            <person name="Sieber C.M."/>
            <person name="Emerson J.B."/>
            <person name="Anantharaman K."/>
            <person name="Thomas B.C."/>
            <person name="Malmstrom R."/>
            <person name="Stieglmeier M."/>
            <person name="Klingl A."/>
            <person name="Woyke T."/>
            <person name="Ryan C.M."/>
            <person name="Banfield J.F."/>
        </authorList>
    </citation>
    <scope>NUCLEOTIDE SEQUENCE [LARGE SCALE GENOMIC DNA]</scope>
    <source>
        <strain evidence="1">CG22_combo_CG10-13_8_21_14_all_39_9</strain>
    </source>
</reference>
<name>A0A2H0D1N4_9BACT</name>
<dbReference type="AlphaFoldDB" id="A0A2H0D1N4"/>
<comment type="caution">
    <text evidence="1">The sequence shown here is derived from an EMBL/GenBank/DDBJ whole genome shotgun (WGS) entry which is preliminary data.</text>
</comment>
<gene>
    <name evidence="1" type="ORF">COW86_00195</name>
</gene>
<feature type="non-terminal residue" evidence="1">
    <location>
        <position position="1"/>
    </location>
</feature>
<organism evidence="1 2">
    <name type="scientific">Candidatus Kuenenbacteria bacterium CG22_combo_CG10-13_8_21_14_all_39_9</name>
    <dbReference type="NCBI Taxonomy" id="1974621"/>
    <lineage>
        <taxon>Bacteria</taxon>
        <taxon>Candidatus Kueneniibacteriota</taxon>
    </lineage>
</organism>
<protein>
    <submittedName>
        <fullName evidence="1">Uncharacterized protein</fullName>
    </submittedName>
</protein>
<proteinExistence type="predicted"/>
<dbReference type="EMBL" id="PCTN01000006">
    <property type="protein sequence ID" value="PIP76067.1"/>
    <property type="molecule type" value="Genomic_DNA"/>
</dbReference>
<evidence type="ECO:0000313" key="1">
    <source>
        <dbReference type="EMBL" id="PIP76067.1"/>
    </source>
</evidence>
<dbReference type="Proteomes" id="UP000230159">
    <property type="component" value="Unassembled WGS sequence"/>
</dbReference>
<sequence>KKLDMALLKIPDIKEIFEQFRFSEEEKEAIHMVQERLGSKEGALLAAKIFSEEDKGYVVDEKDRETKLADLEKNGASYERVELDGKPFAEGLADLEHILPRALFANLDSIKMNQSMVQWSFDNRHSQYDKETRTMNIQKDIPLGNKNISDFLYALADANNPKNNRFLTKAERLEMACRLSLMVKSKEEVMKNNPGIKEQMGHDSHFRDSFNERYSSIEAYWAALFRDFSTQNPIGVGDSGTDYTQSLVVDFFKKIDPHFYKGPIENWVDENLVFNRKKADVINDQQVIDRWKKDMPESLKNIVYLSGKIRYNAELNKADMTKDNRQKRLKDYERETKNSFQVNYKHLKR</sequence>
<evidence type="ECO:0000313" key="2">
    <source>
        <dbReference type="Proteomes" id="UP000230159"/>
    </source>
</evidence>